<dbReference type="Pfam" id="PF07195">
    <property type="entry name" value="FliD_C"/>
    <property type="match status" value="1"/>
</dbReference>
<dbReference type="eggNOG" id="COG1345">
    <property type="taxonomic scope" value="Bacteria"/>
</dbReference>
<reference evidence="6 7" key="1">
    <citation type="journal article" date="2011" name="J. Bacteriol.">
        <title>Genome sequence of strain IMCC3088, a proteorhodopsin-containing marine bacterium belonging to the OM60/NOR5 clade.</title>
        <authorList>
            <person name="Jang Y."/>
            <person name="Oh H.M."/>
            <person name="Kang I."/>
            <person name="Lee K."/>
            <person name="Yang S.J."/>
            <person name="Cho J.C."/>
        </authorList>
    </citation>
    <scope>NUCLEOTIDE SEQUENCE [LARGE SCALE GENOMIC DNA]</scope>
    <source>
        <strain evidence="6 7">IMCC3088</strain>
    </source>
</reference>
<proteinExistence type="inferred from homology"/>
<evidence type="ECO:0000256" key="2">
    <source>
        <dbReference type="ARBA" id="ARBA00011255"/>
    </source>
</evidence>
<dbReference type="PANTHER" id="PTHR30288">
    <property type="entry name" value="FLAGELLAR CAP/ASSEMBLY PROTEIN FLID"/>
    <property type="match status" value="1"/>
</dbReference>
<evidence type="ECO:0000256" key="5">
    <source>
        <dbReference type="RuleBase" id="RU362066"/>
    </source>
</evidence>
<evidence type="ECO:0000313" key="6">
    <source>
        <dbReference type="EMBL" id="EGG29427.1"/>
    </source>
</evidence>
<dbReference type="GO" id="GO:0009421">
    <property type="term" value="C:bacterial-type flagellum filament cap"/>
    <property type="evidence" value="ECO:0007669"/>
    <property type="project" value="InterPro"/>
</dbReference>
<keyword evidence="6" id="KW-0969">Cilium</keyword>
<dbReference type="RefSeq" id="WP_009576018.1">
    <property type="nucleotide sequence ID" value="NZ_AEIG01000054.1"/>
</dbReference>
<name>F3L2L1_9GAMM</name>
<keyword evidence="3" id="KW-0175">Coiled coil</keyword>
<evidence type="ECO:0000313" key="7">
    <source>
        <dbReference type="Proteomes" id="UP000005615"/>
    </source>
</evidence>
<sequence>MATSDVASSVLLNMGNGSGIDVIKLARDLADAEMMPQQDRVTRAKTDTEAAISAYAVLKYNVELLTEQFNGLNDAQELATPIAVSSNTPAVSIGSTQGSAVSGSHQIDVTQLAASQRNRSSEYTSSTESLNSGSAFDITVTSNGSTQTIGVDAGDDTPAGVVAAINASGTGFTATLIDTDTAGTNYRIVLQGPSGEDNAFTISSTPDLGFHTAGNQLQSAANALLTVDGMSIERTSNTISDAISGVTLNLNAVASGTSLQVTNDTTTLKEKLKELVATYNVVQVVLNELSDPASTEEEVGGALSNDMAFVRSVRDAIYAAVTTDSSTPSGDVSALRDLGIELTKTGTLSFNEATYDEVVLNNFSDVVTMLSAGTTNQSAYDGADQGLAFDSMEVINGLMDSMDGIFAVREDTATQQLRTYEDRLLAIELRMEKVYQSYLKQFSVMEDLVNTLNGTRDYVKQQLDSIANIGQDN</sequence>
<comment type="subcellular location">
    <subcellularLocation>
        <location evidence="5">Secreted</location>
    </subcellularLocation>
    <subcellularLocation>
        <location evidence="5">Bacterial flagellum</location>
    </subcellularLocation>
</comment>
<dbReference type="GO" id="GO:0005576">
    <property type="term" value="C:extracellular region"/>
    <property type="evidence" value="ECO:0007669"/>
    <property type="project" value="UniProtKB-SubCell"/>
</dbReference>
<comment type="similarity">
    <text evidence="1 5">Belongs to the FliD family.</text>
</comment>
<comment type="caution">
    <text evidence="6">The sequence shown here is derived from an EMBL/GenBank/DDBJ whole genome shotgun (WGS) entry which is preliminary data.</text>
</comment>
<gene>
    <name evidence="6" type="ORF">IMCC3088_1785</name>
</gene>
<comment type="function">
    <text evidence="5">Required for morphogenesis and for the elongation of the flagellar filament by facilitating polymerization of the flagellin monomers at the tip of growing filament. Forms a capping structure, which prevents flagellin subunits (transported through the central channel of the flagellum) from leaking out without polymerization at the distal end.</text>
</comment>
<dbReference type="EMBL" id="AEIG01000054">
    <property type="protein sequence ID" value="EGG29427.1"/>
    <property type="molecule type" value="Genomic_DNA"/>
</dbReference>
<dbReference type="Pfam" id="PF02465">
    <property type="entry name" value="FliD_N"/>
    <property type="match status" value="1"/>
</dbReference>
<dbReference type="GO" id="GO:0071973">
    <property type="term" value="P:bacterial-type flagellum-dependent cell motility"/>
    <property type="evidence" value="ECO:0007669"/>
    <property type="project" value="TreeGrafter"/>
</dbReference>
<dbReference type="Proteomes" id="UP000005615">
    <property type="component" value="Unassembled WGS sequence"/>
</dbReference>
<dbReference type="GO" id="GO:0007155">
    <property type="term" value="P:cell adhesion"/>
    <property type="evidence" value="ECO:0007669"/>
    <property type="project" value="InterPro"/>
</dbReference>
<dbReference type="AlphaFoldDB" id="F3L2L1"/>
<keyword evidence="6" id="KW-0966">Cell projection</keyword>
<dbReference type="OrthoDB" id="5980200at2"/>
<dbReference type="InterPro" id="IPR040026">
    <property type="entry name" value="FliD"/>
</dbReference>
<keyword evidence="5" id="KW-0964">Secreted</keyword>
<dbReference type="InterPro" id="IPR003481">
    <property type="entry name" value="FliD_N"/>
</dbReference>
<evidence type="ECO:0000256" key="3">
    <source>
        <dbReference type="ARBA" id="ARBA00023054"/>
    </source>
</evidence>
<evidence type="ECO:0000256" key="1">
    <source>
        <dbReference type="ARBA" id="ARBA00009764"/>
    </source>
</evidence>
<keyword evidence="7" id="KW-1185">Reference proteome</keyword>
<keyword evidence="6" id="KW-0282">Flagellum</keyword>
<dbReference type="PANTHER" id="PTHR30288:SF0">
    <property type="entry name" value="FLAGELLAR HOOK-ASSOCIATED PROTEIN 2"/>
    <property type="match status" value="1"/>
</dbReference>
<evidence type="ECO:0000256" key="4">
    <source>
        <dbReference type="ARBA" id="ARBA00023143"/>
    </source>
</evidence>
<dbReference type="InterPro" id="IPR010809">
    <property type="entry name" value="FliD_C"/>
</dbReference>
<organism evidence="6 7">
    <name type="scientific">Aequoribacter fuscus</name>
    <dbReference type="NCBI Taxonomy" id="2518989"/>
    <lineage>
        <taxon>Bacteria</taxon>
        <taxon>Pseudomonadati</taxon>
        <taxon>Pseudomonadota</taxon>
        <taxon>Gammaproteobacteria</taxon>
        <taxon>Cellvibrionales</taxon>
        <taxon>Halieaceae</taxon>
        <taxon>Aequoribacter</taxon>
    </lineage>
</organism>
<dbReference type="GO" id="GO:0009424">
    <property type="term" value="C:bacterial-type flagellum hook"/>
    <property type="evidence" value="ECO:0007669"/>
    <property type="project" value="UniProtKB-UniRule"/>
</dbReference>
<keyword evidence="4 5" id="KW-0975">Bacterial flagellum</keyword>
<accession>F3L2L1</accession>
<comment type="subunit">
    <text evidence="2 5">Homopentamer.</text>
</comment>
<dbReference type="STRING" id="2518989.IMCC3088_1785"/>
<protein>
    <recommendedName>
        <fullName evidence="5">Flagellar hook-associated protein 2</fullName>
        <shortName evidence="5">HAP2</shortName>
    </recommendedName>
    <alternativeName>
        <fullName evidence="5">Flagellar cap protein</fullName>
    </alternativeName>
</protein>